<name>A0A380MAW1_9ACTO</name>
<dbReference type="AlphaFoldDB" id="A0A380MAW1"/>
<dbReference type="EMBL" id="CP033905">
    <property type="protein sequence ID" value="AZR07438.1"/>
    <property type="molecule type" value="Genomic_DNA"/>
</dbReference>
<evidence type="ECO:0000313" key="2">
    <source>
        <dbReference type="Proteomes" id="UP000275951"/>
    </source>
</evidence>
<protein>
    <submittedName>
        <fullName evidence="1">Uncharacterized protein</fullName>
    </submittedName>
</protein>
<accession>A0A380MAW1</accession>
<sequence length="112" mass="12392">MAAFFDFVTGTIHYSDLPGQGRNARRRFAPLWKIWPLMDPVEEVHHVVFVDGIYLSHKLVVLIACTKSYVLGWHVARSENATAWQALFDRIAAPDVVVCDGGLGITKAVPGS</sequence>
<proteinExistence type="predicted"/>
<reference evidence="1 2" key="1">
    <citation type="submission" date="2018-11" db="EMBL/GenBank/DDBJ databases">
        <title>Multidrug-resistant genes are associated with an 42-kb island TGI1 carrying a complex class 1 integron in a Trueperella pyogenes.</title>
        <authorList>
            <person name="Dong W."/>
        </authorList>
    </citation>
    <scope>NUCLEOTIDE SEQUENCE [LARGE SCALE GENOMIC DNA]</scope>
    <source>
        <strain evidence="1 2">TP4</strain>
    </source>
</reference>
<gene>
    <name evidence="1" type="ORF">EBQ10_09185</name>
</gene>
<dbReference type="Proteomes" id="UP000275951">
    <property type="component" value="Chromosome"/>
</dbReference>
<evidence type="ECO:0000313" key="1">
    <source>
        <dbReference type="EMBL" id="AZR07438.1"/>
    </source>
</evidence>
<organism evidence="1 2">
    <name type="scientific">Trueperella pyogenes</name>
    <dbReference type="NCBI Taxonomy" id="1661"/>
    <lineage>
        <taxon>Bacteria</taxon>
        <taxon>Bacillati</taxon>
        <taxon>Actinomycetota</taxon>
        <taxon>Actinomycetes</taxon>
        <taxon>Actinomycetales</taxon>
        <taxon>Actinomycetaceae</taxon>
        <taxon>Trueperella</taxon>
    </lineage>
</organism>